<dbReference type="FunFam" id="2.160.20.10:FF:000052">
    <property type="entry name" value="Pectinesterase"/>
    <property type="match status" value="1"/>
</dbReference>
<comment type="similarity">
    <text evidence="1">Belongs to the pectinesterase family.</text>
</comment>
<feature type="chain" id="PRO_5005149337" description="Pectinesterase" evidence="5">
    <location>
        <begin position="33"/>
        <end position="330"/>
    </location>
</feature>
<evidence type="ECO:0000256" key="4">
    <source>
        <dbReference type="PROSITE-ProRule" id="PRU10040"/>
    </source>
</evidence>
<evidence type="ECO:0000256" key="3">
    <source>
        <dbReference type="ARBA" id="ARBA00023085"/>
    </source>
</evidence>
<dbReference type="InterPro" id="IPR011050">
    <property type="entry name" value="Pectin_lyase_fold/virulence"/>
</dbReference>
<dbReference type="Pfam" id="PF01095">
    <property type="entry name" value="Pectinesterase"/>
    <property type="match status" value="1"/>
</dbReference>
<keyword evidence="5" id="KW-0732">Signal</keyword>
<dbReference type="EC" id="3.1.1.11" evidence="5"/>
<evidence type="ECO:0000313" key="7">
    <source>
        <dbReference type="EMBL" id="AFK65386.1"/>
    </source>
</evidence>
<feature type="domain" description="Pectinesterase catalytic" evidence="6">
    <location>
        <begin position="40"/>
        <end position="321"/>
    </location>
</feature>
<sequence>MNLMNPWKKLRFPLLAAALFAFVPGSPSPAEAATQPADAIVVDKNGTGAYKTVQAAINSIPDNSTTTRTIFIKNGTYNEKINIPSTKPNITLLGESTLGTILTYNDTASTAGSTTNSASTMVRANNFQARDITFRNTAGPTAGQAVALYVSGDRAVFKNIRATGYQDTLYATGTGRQYYYNSQIEGTVDFIFGSATAVFENCEIRSLGSGYVTAASTDQSKKYGYVFLNSRLTKNGAGNQTVYLGRPWRPYSAVTYINTAMDSHIRPEGWHNWGNTANEATARYYEYGSTGAGANPTARVSWAKTLTAGQANAITAKTVLAGSDGWDPTK</sequence>
<comment type="pathway">
    <text evidence="5">Glycan metabolism; pectin degradation; 2-dehydro-3-deoxy-D-gluconate from pectin: step 1/5.</text>
</comment>
<evidence type="ECO:0000256" key="1">
    <source>
        <dbReference type="ARBA" id="ARBA00008891"/>
    </source>
</evidence>
<dbReference type="GO" id="GO:0009279">
    <property type="term" value="C:cell outer membrane"/>
    <property type="evidence" value="ECO:0007669"/>
    <property type="project" value="TreeGrafter"/>
</dbReference>
<accession>V9IRZ2</accession>
<dbReference type="EMBL" id="JN225192">
    <property type="protein sequence ID" value="AFK65386.1"/>
    <property type="molecule type" value="Genomic_DNA"/>
</dbReference>
<feature type="active site" evidence="4">
    <location>
        <position position="189"/>
    </location>
</feature>
<dbReference type="InterPro" id="IPR018040">
    <property type="entry name" value="Pectinesterase_Tyr_AS"/>
</dbReference>
<name>V9IRZ2_9BACL</name>
<feature type="signal peptide" evidence="5">
    <location>
        <begin position="1"/>
        <end position="32"/>
    </location>
</feature>
<dbReference type="SUPFAM" id="SSF51126">
    <property type="entry name" value="Pectin lyase-like"/>
    <property type="match status" value="1"/>
</dbReference>
<dbReference type="Gene3D" id="2.160.20.10">
    <property type="entry name" value="Single-stranded right-handed beta-helix, Pectin lyase-like"/>
    <property type="match status" value="1"/>
</dbReference>
<dbReference type="UniPathway" id="UPA00545">
    <property type="reaction ID" value="UER00823"/>
</dbReference>
<dbReference type="AlphaFoldDB" id="V9IRZ2"/>
<dbReference type="GO" id="GO:0030599">
    <property type="term" value="F:pectinesterase activity"/>
    <property type="evidence" value="ECO:0007669"/>
    <property type="project" value="UniProtKB-UniRule"/>
</dbReference>
<keyword evidence="2 5" id="KW-0378">Hydrolase</keyword>
<reference evidence="7" key="1">
    <citation type="submission" date="2011-07" db="EMBL/GenBank/DDBJ databases">
        <title>Some potential microbial weathering related gene sequences of Bacillus mucilaginosus.</title>
        <authorList>
            <person name="Lian B."/>
            <person name="Xiao B."/>
        </authorList>
    </citation>
    <scope>NUCLEOTIDE SEQUENCE</scope>
    <source>
        <strain evidence="7">K02</strain>
    </source>
</reference>
<dbReference type="InterPro" id="IPR033131">
    <property type="entry name" value="Pectinesterase_Asp_AS"/>
</dbReference>
<evidence type="ECO:0000256" key="2">
    <source>
        <dbReference type="ARBA" id="ARBA00022801"/>
    </source>
</evidence>
<evidence type="ECO:0000256" key="5">
    <source>
        <dbReference type="RuleBase" id="RU000589"/>
    </source>
</evidence>
<dbReference type="PANTHER" id="PTHR31321">
    <property type="entry name" value="ACYL-COA THIOESTER HYDROLASE YBHC-RELATED"/>
    <property type="match status" value="1"/>
</dbReference>
<keyword evidence="3 5" id="KW-0063">Aspartyl esterase</keyword>
<dbReference type="InterPro" id="IPR012334">
    <property type="entry name" value="Pectin_lyas_fold"/>
</dbReference>
<dbReference type="GO" id="GO:0045490">
    <property type="term" value="P:pectin catabolic process"/>
    <property type="evidence" value="ECO:0007669"/>
    <property type="project" value="UniProtKB-UniRule"/>
</dbReference>
<dbReference type="PROSITE" id="PS00503">
    <property type="entry name" value="PECTINESTERASE_2"/>
    <property type="match status" value="1"/>
</dbReference>
<protein>
    <recommendedName>
        <fullName evidence="5">Pectinesterase</fullName>
        <ecNumber evidence="5">3.1.1.11</ecNumber>
    </recommendedName>
</protein>
<organism evidence="7">
    <name type="scientific">Paenibacillus mucilaginosus K02</name>
    <dbReference type="NCBI Taxonomy" id="997761"/>
    <lineage>
        <taxon>Bacteria</taxon>
        <taxon>Bacillati</taxon>
        <taxon>Bacillota</taxon>
        <taxon>Bacilli</taxon>
        <taxon>Bacillales</taxon>
        <taxon>Paenibacillaceae</taxon>
        <taxon>Paenibacillus</taxon>
    </lineage>
</organism>
<comment type="catalytic activity">
    <reaction evidence="5">
        <text>[(1-&gt;4)-alpha-D-galacturonosyl methyl ester](n) + n H2O = [(1-&gt;4)-alpha-D-galacturonosyl](n) + n methanol + n H(+)</text>
        <dbReference type="Rhea" id="RHEA:22380"/>
        <dbReference type="Rhea" id="RHEA-COMP:14570"/>
        <dbReference type="Rhea" id="RHEA-COMP:14573"/>
        <dbReference type="ChEBI" id="CHEBI:15377"/>
        <dbReference type="ChEBI" id="CHEBI:15378"/>
        <dbReference type="ChEBI" id="CHEBI:17790"/>
        <dbReference type="ChEBI" id="CHEBI:140522"/>
        <dbReference type="ChEBI" id="CHEBI:140523"/>
        <dbReference type="EC" id="3.1.1.11"/>
    </reaction>
</comment>
<evidence type="ECO:0000259" key="6">
    <source>
        <dbReference type="Pfam" id="PF01095"/>
    </source>
</evidence>
<proteinExistence type="inferred from homology"/>
<dbReference type="InterPro" id="IPR000070">
    <property type="entry name" value="Pectinesterase_cat"/>
</dbReference>
<dbReference type="PANTHER" id="PTHR31321:SF57">
    <property type="entry name" value="PECTINESTERASE 53-RELATED"/>
    <property type="match status" value="1"/>
</dbReference>
<dbReference type="GO" id="GO:0042545">
    <property type="term" value="P:cell wall modification"/>
    <property type="evidence" value="ECO:0007669"/>
    <property type="project" value="UniProtKB-UniRule"/>
</dbReference>
<dbReference type="PROSITE" id="PS00800">
    <property type="entry name" value="PECTINESTERASE_1"/>
    <property type="match status" value="1"/>
</dbReference>